<protein>
    <submittedName>
        <fullName evidence="1">Enoyl-CoA hydratase</fullName>
    </submittedName>
</protein>
<dbReference type="AlphaFoldDB" id="K8XPW8"/>
<dbReference type="CDD" id="cd06558">
    <property type="entry name" value="crotonase-like"/>
    <property type="match status" value="1"/>
</dbReference>
<dbReference type="PANTHER" id="PTHR43459:SF1">
    <property type="entry name" value="EG:BACN32G11.4 PROTEIN"/>
    <property type="match status" value="1"/>
</dbReference>
<name>K8XPW8_RHOOP</name>
<dbReference type="GO" id="GO:0003824">
    <property type="term" value="F:catalytic activity"/>
    <property type="evidence" value="ECO:0007669"/>
    <property type="project" value="UniProtKB-ARBA"/>
</dbReference>
<accession>K8XPW8</accession>
<dbReference type="InterPro" id="IPR029045">
    <property type="entry name" value="ClpP/crotonase-like_dom_sf"/>
</dbReference>
<dbReference type="SUPFAM" id="SSF52096">
    <property type="entry name" value="ClpP/crotonase"/>
    <property type="match status" value="1"/>
</dbReference>
<evidence type="ECO:0000313" key="2">
    <source>
        <dbReference type="Proteomes" id="UP000005951"/>
    </source>
</evidence>
<reference evidence="1 2" key="1">
    <citation type="journal article" date="2013" name="Genome Announc.">
        <title>Draft Genome Sequence of Rhodococcus opacus Strain M213 Shows a Diverse Catabolic Potential.</title>
        <authorList>
            <person name="Pathak A."/>
            <person name="Green S.J."/>
            <person name="Ogram A."/>
            <person name="Chauhan A."/>
        </authorList>
    </citation>
    <scope>NUCLEOTIDE SEQUENCE [LARGE SCALE GENOMIC DNA]</scope>
    <source>
        <strain evidence="1 2">M213</strain>
    </source>
</reference>
<dbReference type="Proteomes" id="UP000005951">
    <property type="component" value="Unassembled WGS sequence"/>
</dbReference>
<organism evidence="1 2">
    <name type="scientific">Rhodococcus opacus M213</name>
    <dbReference type="NCBI Taxonomy" id="1129896"/>
    <lineage>
        <taxon>Bacteria</taxon>
        <taxon>Bacillati</taxon>
        <taxon>Actinomycetota</taxon>
        <taxon>Actinomycetes</taxon>
        <taxon>Mycobacteriales</taxon>
        <taxon>Nocardiaceae</taxon>
        <taxon>Rhodococcus</taxon>
    </lineage>
</organism>
<dbReference type="PANTHER" id="PTHR43459">
    <property type="entry name" value="ENOYL-COA HYDRATASE"/>
    <property type="match status" value="1"/>
</dbReference>
<sequence length="243" mass="25591">MITTLSRSPDVRVVILSGQGSDFSVGADLAAPAESRTLRRDSVVADTARLRHVSTTLLAFHQIPQVTIAAIDGACAGAGLSLAAAADFRIASDRAVFNTAFISAGLSGDLGGVWLINKMLGGAHARELFLTPGKLTAERAHQLGLVNSVTSAQSLHGTARELAHRLATSAPPRPPCDETEPAPLFHRAARRLLARGSGSHGAVLPFRRCSRSGRGFPAQTRGRVHRPLTARVTPSTLHVRSPL</sequence>
<comment type="caution">
    <text evidence="1">The sequence shown here is derived from an EMBL/GenBank/DDBJ whole genome shotgun (WGS) entry which is preliminary data.</text>
</comment>
<evidence type="ECO:0000313" key="1">
    <source>
        <dbReference type="EMBL" id="EKT83479.1"/>
    </source>
</evidence>
<dbReference type="Pfam" id="PF00378">
    <property type="entry name" value="ECH_1"/>
    <property type="match status" value="1"/>
</dbReference>
<dbReference type="Gene3D" id="3.90.226.10">
    <property type="entry name" value="2-enoyl-CoA Hydratase, Chain A, domain 1"/>
    <property type="match status" value="1"/>
</dbReference>
<gene>
    <name evidence="1" type="ORF">WSS_A06599</name>
</gene>
<dbReference type="EMBL" id="AJYC02000017">
    <property type="protein sequence ID" value="EKT83479.1"/>
    <property type="molecule type" value="Genomic_DNA"/>
</dbReference>
<proteinExistence type="predicted"/>
<dbReference type="InterPro" id="IPR001753">
    <property type="entry name" value="Enoyl-CoA_hydra/iso"/>
</dbReference>